<comment type="miscellaneous">
    <text evidence="6">The active site is a conserved redox-active cysteine residue, the peroxidatic cysteine (C(P)), which makes the nucleophilic attack on the peroxide substrate. The peroxide oxidizes the C(P)-SH to cysteine sulfenic acid (C(P)-SOH), which then reacts with another cysteine residue, the resolving cysteine (C(R)), to form a disulfide bridge. The disulfide is subsequently reduced by an appropriate electron donor to complete the catalytic cycle. In this atypical 2-Cys peroxiredoxin, C(R) is present in the same subunit to form an intramolecular disulfide. The disulfide is subsequently reduced by thioredoxin.</text>
</comment>
<comment type="caution">
    <text evidence="8">The sequence shown here is derived from an EMBL/GenBank/DDBJ whole genome shotgun (WGS) entry which is preliminary data.</text>
</comment>
<dbReference type="PANTHER" id="PTHR43110">
    <property type="entry name" value="THIOL PEROXIDASE"/>
    <property type="match status" value="1"/>
</dbReference>
<dbReference type="CDD" id="cd03014">
    <property type="entry name" value="PRX_Atyp2cys"/>
    <property type="match status" value="1"/>
</dbReference>
<gene>
    <name evidence="6" type="primary">tpx</name>
    <name evidence="8" type="ORF">LEP1GSC067_4350</name>
</gene>
<accession>M3EWG9</accession>
<dbReference type="PROSITE" id="PS01265">
    <property type="entry name" value="TPX"/>
    <property type="match status" value="1"/>
</dbReference>
<evidence type="ECO:0000256" key="2">
    <source>
        <dbReference type="ARBA" id="ARBA00022862"/>
    </source>
</evidence>
<dbReference type="Pfam" id="PF08534">
    <property type="entry name" value="Redoxin"/>
    <property type="match status" value="1"/>
</dbReference>
<evidence type="ECO:0000313" key="8">
    <source>
        <dbReference type="EMBL" id="EMF42697.1"/>
    </source>
</evidence>
<feature type="domain" description="Thioredoxin" evidence="7">
    <location>
        <begin position="18"/>
        <end position="169"/>
    </location>
</feature>
<evidence type="ECO:0000256" key="1">
    <source>
        <dbReference type="ARBA" id="ARBA00022559"/>
    </source>
</evidence>
<comment type="function">
    <text evidence="6">Thiol-specific peroxidase that catalyzes the reduction of hydrogen peroxide and organic hydroperoxides to water and alcohols, respectively. Plays a role in cell protection against oxidative stress by detoxifying peroxides.</text>
</comment>
<evidence type="ECO:0000313" key="9">
    <source>
        <dbReference type="Proteomes" id="UP000011754"/>
    </source>
</evidence>
<evidence type="ECO:0000256" key="3">
    <source>
        <dbReference type="ARBA" id="ARBA00023002"/>
    </source>
</evidence>
<dbReference type="InterPro" id="IPR018219">
    <property type="entry name" value="Tpx_CS"/>
</dbReference>
<dbReference type="InterPro" id="IPR002065">
    <property type="entry name" value="TPX"/>
</dbReference>
<evidence type="ECO:0000256" key="5">
    <source>
        <dbReference type="ARBA" id="ARBA00023284"/>
    </source>
</evidence>
<keyword evidence="1 6" id="KW-0575">Peroxidase</keyword>
<dbReference type="PROSITE" id="PS51352">
    <property type="entry name" value="THIOREDOXIN_2"/>
    <property type="match status" value="1"/>
</dbReference>
<feature type="disulfide bond" description="Redox-active" evidence="6">
    <location>
        <begin position="60"/>
        <end position="94"/>
    </location>
</feature>
<reference evidence="8 9" key="1">
    <citation type="submission" date="2013-01" db="EMBL/GenBank/DDBJ databases">
        <authorList>
            <person name="Harkins D.M."/>
            <person name="Durkin A.S."/>
            <person name="Brinkac L.M."/>
            <person name="Haft D.H."/>
            <person name="Selengut J.D."/>
            <person name="Sanka R."/>
            <person name="DePew J."/>
            <person name="Purushe J."/>
            <person name="Hartskeerl R.A."/>
            <person name="Ahmed A."/>
            <person name="van der Linden H."/>
            <person name="Goris M.G.A."/>
            <person name="Vinetz J.M."/>
            <person name="Sutton G.G."/>
            <person name="Nierman W.C."/>
            <person name="Fouts D.E."/>
        </authorList>
    </citation>
    <scope>NUCLEOTIDE SEQUENCE [LARGE SCALE GENOMIC DNA]</scope>
    <source>
        <strain evidence="8 9">TE 1992</strain>
    </source>
</reference>
<keyword evidence="5 6" id="KW-0676">Redox-active center</keyword>
<keyword evidence="3 6" id="KW-0560">Oxidoreductase</keyword>
<protein>
    <recommendedName>
        <fullName evidence="6">Thiol peroxidase</fullName>
        <shortName evidence="6">Tpx</shortName>
        <ecNumber evidence="6">1.11.1.24</ecNumber>
    </recommendedName>
    <alternativeName>
        <fullName evidence="6">Peroxiredoxin tpx</fullName>
        <shortName evidence="6">Prx</shortName>
    </alternativeName>
    <alternativeName>
        <fullName evidence="6">Thioredoxin peroxidase</fullName>
    </alternativeName>
    <alternativeName>
        <fullName evidence="6">Thioredoxin-dependent peroxiredoxin</fullName>
    </alternativeName>
</protein>
<dbReference type="SUPFAM" id="SSF52833">
    <property type="entry name" value="Thioredoxin-like"/>
    <property type="match status" value="1"/>
</dbReference>
<comment type="catalytic activity">
    <reaction evidence="6">
        <text>a hydroperoxide + [thioredoxin]-dithiol = an alcohol + [thioredoxin]-disulfide + H2O</text>
        <dbReference type="Rhea" id="RHEA:62620"/>
        <dbReference type="Rhea" id="RHEA-COMP:10698"/>
        <dbReference type="Rhea" id="RHEA-COMP:10700"/>
        <dbReference type="ChEBI" id="CHEBI:15377"/>
        <dbReference type="ChEBI" id="CHEBI:29950"/>
        <dbReference type="ChEBI" id="CHEBI:30879"/>
        <dbReference type="ChEBI" id="CHEBI:35924"/>
        <dbReference type="ChEBI" id="CHEBI:50058"/>
        <dbReference type="EC" id="1.11.1.24"/>
    </reaction>
</comment>
<dbReference type="InterPro" id="IPR013740">
    <property type="entry name" value="Redoxin"/>
</dbReference>
<dbReference type="HAMAP" id="MF_00269">
    <property type="entry name" value="Tpx"/>
    <property type="match status" value="1"/>
</dbReference>
<name>M3EWG9_LEPIR</name>
<dbReference type="NCBIfam" id="NF001808">
    <property type="entry name" value="PRK00522.1"/>
    <property type="match status" value="1"/>
</dbReference>
<dbReference type="EC" id="1.11.1.24" evidence="6"/>
<dbReference type="AlphaFoldDB" id="M3EWG9"/>
<organism evidence="8 9">
    <name type="scientific">Leptospira interrogans serovar Lora str. TE 1992</name>
    <dbReference type="NCBI Taxonomy" id="1193028"/>
    <lineage>
        <taxon>Bacteria</taxon>
        <taxon>Pseudomonadati</taxon>
        <taxon>Spirochaetota</taxon>
        <taxon>Spirochaetia</taxon>
        <taxon>Leptospirales</taxon>
        <taxon>Leptospiraceae</taxon>
        <taxon>Leptospira</taxon>
    </lineage>
</organism>
<dbReference type="InterPro" id="IPR036249">
    <property type="entry name" value="Thioredoxin-like_sf"/>
</dbReference>
<dbReference type="GO" id="GO:0008379">
    <property type="term" value="F:thioredoxin peroxidase activity"/>
    <property type="evidence" value="ECO:0007669"/>
    <property type="project" value="UniProtKB-UniRule"/>
</dbReference>
<keyword evidence="4 6" id="KW-1015">Disulfide bond</keyword>
<dbReference type="EMBL" id="AKWW02000035">
    <property type="protein sequence ID" value="EMF42697.1"/>
    <property type="molecule type" value="Genomic_DNA"/>
</dbReference>
<sequence>MTKVTLKGNPVQLEGKIPSPGDKAPDFKAIKQDLSEFSLKDYAGKVKILVAVPSLDTSVCALETKAFNEKAAGISGVTTLVISGDLPFAMGRFCSTEGINSPNLVTGSQYRDFSFSKAYGTHIADGPLKGLSARAVFVLDKSDTVRYVEIVPEITTEPNYTAAIAAANAATLKKPIFLVCFTYRSSQE</sequence>
<evidence type="ECO:0000256" key="4">
    <source>
        <dbReference type="ARBA" id="ARBA00023157"/>
    </source>
</evidence>
<dbReference type="PANTHER" id="PTHR43110:SF1">
    <property type="entry name" value="THIOL PEROXIDASE"/>
    <property type="match status" value="1"/>
</dbReference>
<evidence type="ECO:0000259" key="7">
    <source>
        <dbReference type="PROSITE" id="PS51352"/>
    </source>
</evidence>
<comment type="similarity">
    <text evidence="6">Belongs to the peroxiredoxin family. Tpx subfamily.</text>
</comment>
<proteinExistence type="inferred from homology"/>
<feature type="active site" description="Cysteine sulfenic acid (-SOH) intermediate" evidence="6">
    <location>
        <position position="60"/>
    </location>
</feature>
<evidence type="ECO:0000256" key="6">
    <source>
        <dbReference type="HAMAP-Rule" id="MF_00269"/>
    </source>
</evidence>
<dbReference type="Proteomes" id="UP000011754">
    <property type="component" value="Unassembled WGS sequence"/>
</dbReference>
<keyword evidence="2 6" id="KW-0049">Antioxidant</keyword>
<comment type="subunit">
    <text evidence="6">Homodimer.</text>
</comment>
<dbReference type="InterPro" id="IPR050455">
    <property type="entry name" value="Tpx_Peroxidase_subfamily"/>
</dbReference>
<dbReference type="Gene3D" id="3.40.30.10">
    <property type="entry name" value="Glutaredoxin"/>
    <property type="match status" value="1"/>
</dbReference>
<dbReference type="InterPro" id="IPR013766">
    <property type="entry name" value="Thioredoxin_domain"/>
</dbReference>